<feature type="transmembrane region" description="Helical" evidence="1">
    <location>
        <begin position="199"/>
        <end position="217"/>
    </location>
</feature>
<dbReference type="GO" id="GO:0016747">
    <property type="term" value="F:acyltransferase activity, transferring groups other than amino-acyl groups"/>
    <property type="evidence" value="ECO:0007669"/>
    <property type="project" value="InterPro"/>
</dbReference>
<protein>
    <submittedName>
        <fullName evidence="3">Acyltransferase</fullName>
    </submittedName>
</protein>
<dbReference type="InterPro" id="IPR002656">
    <property type="entry name" value="Acyl_transf_3_dom"/>
</dbReference>
<feature type="transmembrane region" description="Helical" evidence="1">
    <location>
        <begin position="287"/>
        <end position="305"/>
    </location>
</feature>
<feature type="transmembrane region" description="Helical" evidence="1">
    <location>
        <begin position="141"/>
        <end position="161"/>
    </location>
</feature>
<dbReference type="EMBL" id="DYWV01000182">
    <property type="protein sequence ID" value="HJF40322.1"/>
    <property type="molecule type" value="Genomic_DNA"/>
</dbReference>
<dbReference type="Proteomes" id="UP000749320">
    <property type="component" value="Unassembled WGS sequence"/>
</dbReference>
<feature type="transmembrane region" description="Helical" evidence="1">
    <location>
        <begin position="118"/>
        <end position="136"/>
    </location>
</feature>
<feature type="transmembrane region" description="Helical" evidence="1">
    <location>
        <begin position="80"/>
        <end position="98"/>
    </location>
</feature>
<dbReference type="AlphaFoldDB" id="A0A921GBB0"/>
<sequence length="325" mass="37414">MEKDKEKKWDSNITATRVFLLLSIVSAHSSIRRNEVITGIFIWRIWQVWAIIGVPGFLILSGYLFKGKPVSFKAMWKKKIQNIIIPWALCGTLIYIITQTEVISEIGYLKFMFGYGSFLYYMSVLCGCFLLFYFIFDNSVLLAGCIFLNCVSLLFVQFEVYKSPFTNFLNIANWMGYFAIGCLFRKYEVFSRIKESKPLLQQVLVLGGFVSIIIGTITNVETYFYFMAFPIGCICLLSIYSVCYLTKMGKFGFVNDIGSWAFSVYLLHMPVVAVLKRLVRAINPSGYVLIPLSTVLLFWLILRIINKAGHRNKMFDRITMLIGMR</sequence>
<keyword evidence="1" id="KW-0472">Membrane</keyword>
<evidence type="ECO:0000259" key="2">
    <source>
        <dbReference type="Pfam" id="PF01757"/>
    </source>
</evidence>
<evidence type="ECO:0000313" key="3">
    <source>
        <dbReference type="EMBL" id="HJF40322.1"/>
    </source>
</evidence>
<reference evidence="3" key="1">
    <citation type="journal article" date="2021" name="PeerJ">
        <title>Extensive microbial diversity within the chicken gut microbiome revealed by metagenomics and culture.</title>
        <authorList>
            <person name="Gilroy R."/>
            <person name="Ravi A."/>
            <person name="Getino M."/>
            <person name="Pursley I."/>
            <person name="Horton D.L."/>
            <person name="Alikhan N.F."/>
            <person name="Baker D."/>
            <person name="Gharbi K."/>
            <person name="Hall N."/>
            <person name="Watson M."/>
            <person name="Adriaenssens E.M."/>
            <person name="Foster-Nyarko E."/>
            <person name="Jarju S."/>
            <person name="Secka A."/>
            <person name="Antonio M."/>
            <person name="Oren A."/>
            <person name="Chaudhuri R.R."/>
            <person name="La Ragione R."/>
            <person name="Hildebrand F."/>
            <person name="Pallen M.J."/>
        </authorList>
    </citation>
    <scope>NUCLEOTIDE SEQUENCE</scope>
    <source>
        <strain evidence="3">CHK193-16274</strain>
    </source>
</reference>
<organism evidence="3 4">
    <name type="scientific">Thomasclavelia spiroformis</name>
    <dbReference type="NCBI Taxonomy" id="29348"/>
    <lineage>
        <taxon>Bacteria</taxon>
        <taxon>Bacillati</taxon>
        <taxon>Bacillota</taxon>
        <taxon>Erysipelotrichia</taxon>
        <taxon>Erysipelotrichales</taxon>
        <taxon>Coprobacillaceae</taxon>
        <taxon>Thomasclavelia</taxon>
    </lineage>
</organism>
<feature type="transmembrane region" description="Helical" evidence="1">
    <location>
        <begin position="37"/>
        <end position="60"/>
    </location>
</feature>
<dbReference type="Pfam" id="PF01757">
    <property type="entry name" value="Acyl_transf_3"/>
    <property type="match status" value="1"/>
</dbReference>
<feature type="transmembrane region" description="Helical" evidence="1">
    <location>
        <begin position="223"/>
        <end position="245"/>
    </location>
</feature>
<gene>
    <name evidence="3" type="ORF">K8V91_05295</name>
</gene>
<feature type="transmembrane region" description="Helical" evidence="1">
    <location>
        <begin position="167"/>
        <end position="187"/>
    </location>
</feature>
<proteinExistence type="predicted"/>
<comment type="caution">
    <text evidence="3">The sequence shown here is derived from an EMBL/GenBank/DDBJ whole genome shotgun (WGS) entry which is preliminary data.</text>
</comment>
<accession>A0A921GBB0</accession>
<feature type="domain" description="Acyltransferase 3" evidence="2">
    <location>
        <begin position="12"/>
        <end position="302"/>
    </location>
</feature>
<keyword evidence="1" id="KW-1133">Transmembrane helix</keyword>
<reference evidence="3" key="2">
    <citation type="submission" date="2021-09" db="EMBL/GenBank/DDBJ databases">
        <authorList>
            <person name="Gilroy R."/>
        </authorList>
    </citation>
    <scope>NUCLEOTIDE SEQUENCE</scope>
    <source>
        <strain evidence="3">CHK193-16274</strain>
    </source>
</reference>
<name>A0A921GBB0_9FIRM</name>
<keyword evidence="1" id="KW-0812">Transmembrane</keyword>
<evidence type="ECO:0000256" key="1">
    <source>
        <dbReference type="SAM" id="Phobius"/>
    </source>
</evidence>
<feature type="transmembrane region" description="Helical" evidence="1">
    <location>
        <begin position="12"/>
        <end position="31"/>
    </location>
</feature>
<evidence type="ECO:0000313" key="4">
    <source>
        <dbReference type="Proteomes" id="UP000749320"/>
    </source>
</evidence>
<feature type="transmembrane region" description="Helical" evidence="1">
    <location>
        <begin position="257"/>
        <end position="275"/>
    </location>
</feature>
<keyword evidence="3" id="KW-0808">Transferase</keyword>
<keyword evidence="3" id="KW-0012">Acyltransferase</keyword>